<keyword evidence="4" id="KW-0633">Potassium transport</keyword>
<evidence type="ECO:0000256" key="14">
    <source>
        <dbReference type="ARBA" id="ARBA00023136"/>
    </source>
</evidence>
<feature type="transmembrane region" description="Helical" evidence="18">
    <location>
        <begin position="44"/>
        <end position="63"/>
    </location>
</feature>
<dbReference type="GO" id="GO:0015421">
    <property type="term" value="F:ABC-type oligopeptide transporter activity"/>
    <property type="evidence" value="ECO:0007669"/>
    <property type="project" value="TreeGrafter"/>
</dbReference>
<evidence type="ECO:0000256" key="10">
    <source>
        <dbReference type="ARBA" id="ARBA00022958"/>
    </source>
</evidence>
<name>A0A4C1TZC5_EUMVA</name>
<dbReference type="FunFam" id="1.20.1560.10:FF:000016">
    <property type="entry name" value="ATP-binding cassette sub-family B member 8, mitochondrial"/>
    <property type="match status" value="1"/>
</dbReference>
<dbReference type="GO" id="GO:0090374">
    <property type="term" value="P:oligopeptide export from mitochondrion"/>
    <property type="evidence" value="ECO:0007669"/>
    <property type="project" value="TreeGrafter"/>
</dbReference>
<dbReference type="CDD" id="cd03249">
    <property type="entry name" value="ABC_MTABC3_MDL1_MDL2"/>
    <property type="match status" value="1"/>
</dbReference>
<evidence type="ECO:0000256" key="6">
    <source>
        <dbReference type="ARBA" id="ARBA00022741"/>
    </source>
</evidence>
<dbReference type="GO" id="GO:0006813">
    <property type="term" value="P:potassium ion transport"/>
    <property type="evidence" value="ECO:0007669"/>
    <property type="project" value="UniProtKB-KW"/>
</dbReference>
<dbReference type="Gene3D" id="1.20.1560.10">
    <property type="entry name" value="ABC transporter type 1, transmembrane domain"/>
    <property type="match status" value="1"/>
</dbReference>
<dbReference type="Proteomes" id="UP000299102">
    <property type="component" value="Unassembled WGS sequence"/>
</dbReference>
<dbReference type="Pfam" id="PF00664">
    <property type="entry name" value="ABC_membrane"/>
    <property type="match status" value="1"/>
</dbReference>
<dbReference type="Gene3D" id="3.40.50.300">
    <property type="entry name" value="P-loop containing nucleotide triphosphate hydrolases"/>
    <property type="match status" value="1"/>
</dbReference>
<dbReference type="OrthoDB" id="6500128at2759"/>
<evidence type="ECO:0000256" key="16">
    <source>
        <dbReference type="ARBA" id="ARBA00041416"/>
    </source>
</evidence>
<feature type="domain" description="ABC transmembrane type-1" evidence="20">
    <location>
        <begin position="47"/>
        <end position="335"/>
    </location>
</feature>
<evidence type="ECO:0000256" key="9">
    <source>
        <dbReference type="ARBA" id="ARBA00022946"/>
    </source>
</evidence>
<keyword evidence="14 18" id="KW-0472">Membrane</keyword>
<evidence type="ECO:0000256" key="11">
    <source>
        <dbReference type="ARBA" id="ARBA00022989"/>
    </source>
</evidence>
<feature type="transmembrane region" description="Helical" evidence="18">
    <location>
        <begin position="271"/>
        <end position="294"/>
    </location>
</feature>
<dbReference type="GO" id="GO:0005743">
    <property type="term" value="C:mitochondrial inner membrane"/>
    <property type="evidence" value="ECO:0007669"/>
    <property type="project" value="UniProtKB-SubCell"/>
</dbReference>
<organism evidence="21 22">
    <name type="scientific">Eumeta variegata</name>
    <name type="common">Bagworm moth</name>
    <name type="synonym">Eumeta japonica</name>
    <dbReference type="NCBI Taxonomy" id="151549"/>
    <lineage>
        <taxon>Eukaryota</taxon>
        <taxon>Metazoa</taxon>
        <taxon>Ecdysozoa</taxon>
        <taxon>Arthropoda</taxon>
        <taxon>Hexapoda</taxon>
        <taxon>Insecta</taxon>
        <taxon>Pterygota</taxon>
        <taxon>Neoptera</taxon>
        <taxon>Endopterygota</taxon>
        <taxon>Lepidoptera</taxon>
        <taxon>Glossata</taxon>
        <taxon>Ditrysia</taxon>
        <taxon>Tineoidea</taxon>
        <taxon>Psychidae</taxon>
        <taxon>Oiketicinae</taxon>
        <taxon>Eumeta</taxon>
    </lineage>
</organism>
<dbReference type="CDD" id="cd18574">
    <property type="entry name" value="ABC_6TM_ABCB8_like"/>
    <property type="match status" value="1"/>
</dbReference>
<dbReference type="InterPro" id="IPR027417">
    <property type="entry name" value="P-loop_NTPase"/>
</dbReference>
<dbReference type="PANTHER" id="PTHR43394">
    <property type="entry name" value="ATP-DEPENDENT PERMEASE MDL1, MITOCHONDRIAL"/>
    <property type="match status" value="1"/>
</dbReference>
<feature type="domain" description="ABC transporter" evidence="19">
    <location>
        <begin position="370"/>
        <end position="607"/>
    </location>
</feature>
<proteinExistence type="inferred from homology"/>
<keyword evidence="11 18" id="KW-1133">Transmembrane helix</keyword>
<keyword evidence="5 18" id="KW-0812">Transmembrane</keyword>
<dbReference type="InterPro" id="IPR017871">
    <property type="entry name" value="ABC_transporter-like_CS"/>
</dbReference>
<dbReference type="AlphaFoldDB" id="A0A4C1TZC5"/>
<evidence type="ECO:0000256" key="13">
    <source>
        <dbReference type="ARBA" id="ARBA00023128"/>
    </source>
</evidence>
<comment type="similarity">
    <text evidence="2">Belongs to the ABC transporter superfamily. ABCB family. Multidrug resistance exporter (TC 3.A.1.201) subfamily.</text>
</comment>
<evidence type="ECO:0000313" key="22">
    <source>
        <dbReference type="Proteomes" id="UP000299102"/>
    </source>
</evidence>
<dbReference type="GO" id="GO:0016887">
    <property type="term" value="F:ATP hydrolysis activity"/>
    <property type="evidence" value="ECO:0007669"/>
    <property type="project" value="InterPro"/>
</dbReference>
<keyword evidence="9" id="KW-0809">Transit peptide</keyword>
<dbReference type="InterPro" id="IPR003593">
    <property type="entry name" value="AAA+_ATPase"/>
</dbReference>
<keyword evidence="8 21" id="KW-0067">ATP-binding</keyword>
<feature type="transmembrane region" description="Helical" evidence="18">
    <location>
        <begin position="195"/>
        <end position="214"/>
    </location>
</feature>
<dbReference type="SUPFAM" id="SSF52540">
    <property type="entry name" value="P-loop containing nucleoside triphosphate hydrolases"/>
    <property type="match status" value="1"/>
</dbReference>
<dbReference type="InterPro" id="IPR039421">
    <property type="entry name" value="Type_1_exporter"/>
</dbReference>
<dbReference type="SMART" id="SM00382">
    <property type="entry name" value="AAA"/>
    <property type="match status" value="1"/>
</dbReference>
<evidence type="ECO:0000256" key="12">
    <source>
        <dbReference type="ARBA" id="ARBA00023065"/>
    </source>
</evidence>
<evidence type="ECO:0000259" key="20">
    <source>
        <dbReference type="PROSITE" id="PS50929"/>
    </source>
</evidence>
<evidence type="ECO:0000256" key="15">
    <source>
        <dbReference type="ARBA" id="ARBA00040439"/>
    </source>
</evidence>
<dbReference type="FunFam" id="3.40.50.300:FF:000403">
    <property type="entry name" value="ATP-binding cassette sub-family B member 8, mitochondrial"/>
    <property type="match status" value="1"/>
</dbReference>
<dbReference type="GO" id="GO:0005524">
    <property type="term" value="F:ATP binding"/>
    <property type="evidence" value="ECO:0007669"/>
    <property type="project" value="UniProtKB-KW"/>
</dbReference>
<evidence type="ECO:0000256" key="3">
    <source>
        <dbReference type="ARBA" id="ARBA00022448"/>
    </source>
</evidence>
<evidence type="ECO:0000256" key="1">
    <source>
        <dbReference type="ARBA" id="ARBA00004448"/>
    </source>
</evidence>
<accession>A0A4C1TZC5</accession>
<sequence>MIRNGPIYCKGLPPEEENLKKDARSDIDKFDYKKFLNYLYCHKLLLIAAIAASFAVAMFNIYIPTTLGALVNLLISAKGASTSEFFKAVKGPATSLFGLYVGQAVCTFLYIHFLAQIGERVAAHMKNDLFAAILRQDIAFFDKQRTGELLNRLTIDVQDFKSAFKQVISGGLRATIQMFGSAGTLLVISPKLTSVLMLFMSSVIIGGTYVGFLLRTLSMQAQAQAEKATLVAEDALANIRTVRAFVGEPLEEQKFCKEVAQSAELNMELGFGIALFQAGTNLFLNSMILGTLFLGGQMMFTGKMTAGDVMAFLVSAQMIQRSMATVSMLFGSVIKGLCAGGRVFEYINKSPEMNTDCKHVIEKCLFRGDVEFRNVVFSYPTRPEIEVLKKISLCIPAGKTIAVVGTSGDGKSTLVSLLERFYDVDCGAVLVDGYDIRMLDIDWLRSKVIGLITQEPSLFATTILENIRYGKPDATDEEVCRAAKIANVHNFVMGFPDGYHTMVGERGVTLSGGQKQRIAIARAILKNPPILVLDEATSALDSQSEKIVQDSIDYLSEGRTVLIIAHRLSTISNADFIVVLHKGRIVEMGTHEQLKSLKGFYWNLFRAQQHDD</sequence>
<dbReference type="EMBL" id="BGZK01000108">
    <property type="protein sequence ID" value="GBP19412.1"/>
    <property type="molecule type" value="Genomic_DNA"/>
</dbReference>
<dbReference type="PANTHER" id="PTHR43394:SF17">
    <property type="entry name" value="MITOCHONDRIAL POTASSIUM CHANNEL ATP-BINDING SUBUNIT"/>
    <property type="match status" value="1"/>
</dbReference>
<dbReference type="InterPro" id="IPR003439">
    <property type="entry name" value="ABC_transporter-like_ATP-bd"/>
</dbReference>
<evidence type="ECO:0000256" key="18">
    <source>
        <dbReference type="SAM" id="Phobius"/>
    </source>
</evidence>
<dbReference type="STRING" id="151549.A0A4C1TZC5"/>
<keyword evidence="10" id="KW-0630">Potassium</keyword>
<evidence type="ECO:0000256" key="7">
    <source>
        <dbReference type="ARBA" id="ARBA00022792"/>
    </source>
</evidence>
<evidence type="ECO:0000259" key="19">
    <source>
        <dbReference type="PROSITE" id="PS50893"/>
    </source>
</evidence>
<keyword evidence="6" id="KW-0547">Nucleotide-binding</keyword>
<evidence type="ECO:0000256" key="5">
    <source>
        <dbReference type="ARBA" id="ARBA00022692"/>
    </source>
</evidence>
<reference evidence="21 22" key="1">
    <citation type="journal article" date="2019" name="Commun. Biol.">
        <title>The bagworm genome reveals a unique fibroin gene that provides high tensile strength.</title>
        <authorList>
            <person name="Kono N."/>
            <person name="Nakamura H."/>
            <person name="Ohtoshi R."/>
            <person name="Tomita M."/>
            <person name="Numata K."/>
            <person name="Arakawa K."/>
        </authorList>
    </citation>
    <scope>NUCLEOTIDE SEQUENCE [LARGE SCALE GENOMIC DNA]</scope>
</reference>
<keyword evidence="22" id="KW-1185">Reference proteome</keyword>
<dbReference type="SUPFAM" id="SSF90123">
    <property type="entry name" value="ABC transporter transmembrane region"/>
    <property type="match status" value="1"/>
</dbReference>
<evidence type="ECO:0000313" key="21">
    <source>
        <dbReference type="EMBL" id="GBP19412.1"/>
    </source>
</evidence>
<dbReference type="PROSITE" id="PS50893">
    <property type="entry name" value="ABC_TRANSPORTER_2"/>
    <property type="match status" value="1"/>
</dbReference>
<evidence type="ECO:0000256" key="2">
    <source>
        <dbReference type="ARBA" id="ARBA00007577"/>
    </source>
</evidence>
<comment type="caution">
    <text evidence="21">The sequence shown here is derived from an EMBL/GenBank/DDBJ whole genome shotgun (WGS) entry which is preliminary data.</text>
</comment>
<keyword evidence="13" id="KW-0496">Mitochondrion</keyword>
<protein>
    <recommendedName>
        <fullName evidence="15">Mitochondrial potassium channel ATP-binding subunit</fullName>
    </recommendedName>
    <alternativeName>
        <fullName evidence="17">ATP-binding cassette sub-family B member 8, mitochondrial</fullName>
    </alternativeName>
    <alternativeName>
        <fullName evidence="16">Mitochondrial sulfonylurea-receptor</fullName>
    </alternativeName>
</protein>
<evidence type="ECO:0000256" key="8">
    <source>
        <dbReference type="ARBA" id="ARBA00022840"/>
    </source>
</evidence>
<evidence type="ECO:0000256" key="4">
    <source>
        <dbReference type="ARBA" id="ARBA00022538"/>
    </source>
</evidence>
<dbReference type="Pfam" id="PF00005">
    <property type="entry name" value="ABC_tran"/>
    <property type="match status" value="1"/>
</dbReference>
<dbReference type="PROSITE" id="PS00211">
    <property type="entry name" value="ABC_TRANSPORTER_1"/>
    <property type="match status" value="1"/>
</dbReference>
<evidence type="ECO:0000256" key="17">
    <source>
        <dbReference type="ARBA" id="ARBA00042968"/>
    </source>
</evidence>
<keyword evidence="12" id="KW-0406">Ion transport</keyword>
<gene>
    <name evidence="21" type="primary">abcb8</name>
    <name evidence="21" type="ORF">EVAR_15760_1</name>
</gene>
<keyword evidence="3" id="KW-0813">Transport</keyword>
<feature type="transmembrane region" description="Helical" evidence="18">
    <location>
        <begin position="97"/>
        <end position="115"/>
    </location>
</feature>
<keyword evidence="7" id="KW-0999">Mitochondrion inner membrane</keyword>
<dbReference type="InterPro" id="IPR011527">
    <property type="entry name" value="ABC1_TM_dom"/>
</dbReference>
<dbReference type="InterPro" id="IPR036640">
    <property type="entry name" value="ABC1_TM_sf"/>
</dbReference>
<dbReference type="PROSITE" id="PS50929">
    <property type="entry name" value="ABC_TM1F"/>
    <property type="match status" value="1"/>
</dbReference>
<comment type="subcellular location">
    <subcellularLocation>
        <location evidence="1">Mitochondrion inner membrane</location>
        <topology evidence="1">Multi-pass membrane protein</topology>
    </subcellularLocation>
</comment>